<accession>A0A328XS52</accession>
<sequence length="94" mass="9805">MIFFEEFSSCSLAGMALALTFPVNLALANENPTEAKAFLASGMTISQATSKAEEGNPGTAMSVAWEPQGSDKMAFEVELAQTDGTVSTVLVAPK</sequence>
<dbReference type="Proteomes" id="UP000249700">
    <property type="component" value="Unassembled WGS sequence"/>
</dbReference>
<comment type="caution">
    <text evidence="1">The sequence shown here is derived from an EMBL/GenBank/DDBJ whole genome shotgun (WGS) entry which is preliminary data.</text>
</comment>
<reference evidence="1 2" key="1">
    <citation type="submission" date="2018-06" db="EMBL/GenBank/DDBJ databases">
        <title>Comparative analysis of microorganisms from saline springs in Andes Mountain Range, Colombia.</title>
        <authorList>
            <person name="Rubin E."/>
        </authorList>
    </citation>
    <scope>NUCLEOTIDE SEQUENCE [LARGE SCALE GENOMIC DNA]</scope>
    <source>
        <strain evidence="1 2">USBA-857</strain>
    </source>
</reference>
<organism evidence="1 2">
    <name type="scientific">Onishia taeanensis</name>
    <dbReference type="NCBI Taxonomy" id="284577"/>
    <lineage>
        <taxon>Bacteria</taxon>
        <taxon>Pseudomonadati</taxon>
        <taxon>Pseudomonadota</taxon>
        <taxon>Gammaproteobacteria</taxon>
        <taxon>Oceanospirillales</taxon>
        <taxon>Halomonadaceae</taxon>
        <taxon>Onishia</taxon>
    </lineage>
</organism>
<dbReference type="AlphaFoldDB" id="A0A328XS52"/>
<proteinExistence type="predicted"/>
<name>A0A328XS52_9GAMM</name>
<evidence type="ECO:0000313" key="1">
    <source>
        <dbReference type="EMBL" id="RAR62061.1"/>
    </source>
</evidence>
<protein>
    <recommendedName>
        <fullName evidence="3">PepSY domain-containing protein</fullName>
    </recommendedName>
</protein>
<dbReference type="EMBL" id="QLSX01000004">
    <property type="protein sequence ID" value="RAR62061.1"/>
    <property type="molecule type" value="Genomic_DNA"/>
</dbReference>
<evidence type="ECO:0000313" key="2">
    <source>
        <dbReference type="Proteomes" id="UP000249700"/>
    </source>
</evidence>
<evidence type="ECO:0008006" key="3">
    <source>
        <dbReference type="Google" id="ProtNLM"/>
    </source>
</evidence>
<gene>
    <name evidence="1" type="ORF">BCL93_10437</name>
</gene>
<dbReference type="RefSeq" id="WP_112054464.1">
    <property type="nucleotide sequence ID" value="NZ_QLSX01000004.1"/>
</dbReference>